<dbReference type="InterPro" id="IPR053859">
    <property type="entry name" value="MVD-like_N"/>
</dbReference>
<protein>
    <submittedName>
        <fullName evidence="8">Diphosphomevalonate decarboxylase</fullName>
    </submittedName>
</protein>
<comment type="caution">
    <text evidence="8">The sequence shown here is derived from an EMBL/GenBank/DDBJ whole genome shotgun (WGS) entry which is preliminary data.</text>
</comment>
<feature type="domain" description="Diphosphomevalonate decarboxylase-like N-terminal" evidence="7">
    <location>
        <begin position="24"/>
        <end position="184"/>
    </location>
</feature>
<keyword evidence="2" id="KW-0547">Nucleotide-binding</keyword>
<sequence length="364" mass="40781">MHEKDFIPAEIEVMTDRGSASWRAPSNIALVKYWGKYEGQIPANPSLSFTLSASHTTTTTHFRKQSGTASFPTFDLLFEGKVKADFNPKVRSFFERIIPYSPWLKDFHLEINTENSFPHSSGIASSASSMAALSLCVLEMERLLYPSMTDDVFLRKASFLARLGSGSACRSVEGPLVSWGQHEKISAGSDLFGTVYRGSVHEVFRDYRDTILLVHKGQKTVSSTAGHSLMKDHHYAKQRFSQAHSNLSLLLDVLENGDLEGFARIVESEALSLHAMMMTSIPYYLLMKPNTLAIIEKIWEFRKETEESLCFTLDAGANVHLLYPANREDKVLQFIKNELVAYCQKGQYICDQSGQGAKKLESAV</sequence>
<accession>A0ABQ1QZR3</accession>
<dbReference type="InterPro" id="IPR005935">
    <property type="entry name" value="Mev_decarb"/>
</dbReference>
<dbReference type="PANTHER" id="PTHR10977">
    <property type="entry name" value="DIPHOSPHOMEVALONATE DECARBOXYLASE"/>
    <property type="match status" value="1"/>
</dbReference>
<name>A0ABQ1QZR3_9FLAO</name>
<dbReference type="PIRSF" id="PIRSF015950">
    <property type="entry name" value="Mev_P_decrbx"/>
    <property type="match status" value="1"/>
</dbReference>
<dbReference type="Gene3D" id="3.30.70.890">
    <property type="entry name" value="GHMP kinase, C-terminal domain"/>
    <property type="match status" value="1"/>
</dbReference>
<dbReference type="Pfam" id="PF18376">
    <property type="entry name" value="MDD_C"/>
    <property type="match status" value="1"/>
</dbReference>
<dbReference type="Proteomes" id="UP000625780">
    <property type="component" value="Unassembled WGS sequence"/>
</dbReference>
<evidence type="ECO:0000259" key="7">
    <source>
        <dbReference type="Pfam" id="PF22700"/>
    </source>
</evidence>
<dbReference type="InterPro" id="IPR041431">
    <property type="entry name" value="Mvd1_C"/>
</dbReference>
<evidence type="ECO:0000256" key="4">
    <source>
        <dbReference type="ARBA" id="ARBA00023098"/>
    </source>
</evidence>
<dbReference type="RefSeq" id="WP_188370501.1">
    <property type="nucleotide sequence ID" value="NZ_BMFH01000001.1"/>
</dbReference>
<dbReference type="InterPro" id="IPR036554">
    <property type="entry name" value="GHMP_kinase_C_sf"/>
</dbReference>
<keyword evidence="4" id="KW-0443">Lipid metabolism</keyword>
<gene>
    <name evidence="8" type="primary">mvaD</name>
    <name evidence="8" type="ORF">GCM10011361_19690</name>
</gene>
<reference evidence="9" key="1">
    <citation type="journal article" date="2019" name="Int. J. Syst. Evol. Microbiol.">
        <title>The Global Catalogue of Microorganisms (GCM) 10K type strain sequencing project: providing services to taxonomists for standard genome sequencing and annotation.</title>
        <authorList>
            <consortium name="The Broad Institute Genomics Platform"/>
            <consortium name="The Broad Institute Genome Sequencing Center for Infectious Disease"/>
            <person name="Wu L."/>
            <person name="Ma J."/>
        </authorList>
    </citation>
    <scope>NUCLEOTIDE SEQUENCE [LARGE SCALE GENOMIC DNA]</scope>
    <source>
        <strain evidence="9">CGMCC 1.12606</strain>
    </source>
</reference>
<evidence type="ECO:0000256" key="2">
    <source>
        <dbReference type="ARBA" id="ARBA00022741"/>
    </source>
</evidence>
<dbReference type="InterPro" id="IPR020568">
    <property type="entry name" value="Ribosomal_Su5_D2-typ_SF"/>
</dbReference>
<keyword evidence="3" id="KW-0067">ATP-binding</keyword>
<keyword evidence="1" id="KW-0444">Lipid biosynthesis</keyword>
<evidence type="ECO:0000256" key="5">
    <source>
        <dbReference type="ARBA" id="ARBA00023239"/>
    </source>
</evidence>
<dbReference type="InterPro" id="IPR014721">
    <property type="entry name" value="Ribsml_uS5_D2-typ_fold_subgr"/>
</dbReference>
<organism evidence="8 9">
    <name type="scientific">Muriicola marianensis</name>
    <dbReference type="NCBI Taxonomy" id="1324801"/>
    <lineage>
        <taxon>Bacteria</taxon>
        <taxon>Pseudomonadati</taxon>
        <taxon>Bacteroidota</taxon>
        <taxon>Flavobacteriia</taxon>
        <taxon>Flavobacteriales</taxon>
        <taxon>Flavobacteriaceae</taxon>
        <taxon>Muriicola</taxon>
    </lineage>
</organism>
<evidence type="ECO:0000256" key="3">
    <source>
        <dbReference type="ARBA" id="ARBA00022840"/>
    </source>
</evidence>
<keyword evidence="9" id="KW-1185">Reference proteome</keyword>
<dbReference type="EMBL" id="BMFH01000001">
    <property type="protein sequence ID" value="GGD53087.1"/>
    <property type="molecule type" value="Genomic_DNA"/>
</dbReference>
<dbReference type="Pfam" id="PF22700">
    <property type="entry name" value="MVD-like_N"/>
    <property type="match status" value="1"/>
</dbReference>
<evidence type="ECO:0000256" key="1">
    <source>
        <dbReference type="ARBA" id="ARBA00022516"/>
    </source>
</evidence>
<evidence type="ECO:0000313" key="9">
    <source>
        <dbReference type="Proteomes" id="UP000625780"/>
    </source>
</evidence>
<proteinExistence type="predicted"/>
<evidence type="ECO:0000313" key="8">
    <source>
        <dbReference type="EMBL" id="GGD53087.1"/>
    </source>
</evidence>
<dbReference type="SUPFAM" id="SSF54211">
    <property type="entry name" value="Ribosomal protein S5 domain 2-like"/>
    <property type="match status" value="1"/>
</dbReference>
<feature type="domain" description="Mvd1 C-terminal" evidence="6">
    <location>
        <begin position="211"/>
        <end position="345"/>
    </location>
</feature>
<dbReference type="Gene3D" id="3.30.230.10">
    <property type="match status" value="1"/>
</dbReference>
<evidence type="ECO:0000259" key="6">
    <source>
        <dbReference type="Pfam" id="PF18376"/>
    </source>
</evidence>
<keyword evidence="5" id="KW-0456">Lyase</keyword>
<dbReference type="SUPFAM" id="SSF55060">
    <property type="entry name" value="GHMP Kinase, C-terminal domain"/>
    <property type="match status" value="1"/>
</dbReference>
<dbReference type="PANTHER" id="PTHR10977:SF3">
    <property type="entry name" value="DIPHOSPHOMEVALONATE DECARBOXYLASE"/>
    <property type="match status" value="1"/>
</dbReference>